<dbReference type="InterPro" id="IPR013320">
    <property type="entry name" value="ConA-like_dom_sf"/>
</dbReference>
<dbReference type="Pfam" id="PF13385">
    <property type="entry name" value="Laminin_G_3"/>
    <property type="match status" value="1"/>
</dbReference>
<reference evidence="1 2" key="1">
    <citation type="journal article" date="2020" name="Microb. Ecol.">
        <title>Ecogenomics of the Marine Benthic Filamentous Cyanobacterium Adonisia.</title>
        <authorList>
            <person name="Walter J.M."/>
            <person name="Coutinho F.H."/>
            <person name="Leomil L."/>
            <person name="Hargreaves P.I."/>
            <person name="Campeao M.E."/>
            <person name="Vieira V.V."/>
            <person name="Silva B.S."/>
            <person name="Fistarol G.O."/>
            <person name="Salomon P.S."/>
            <person name="Sawabe T."/>
            <person name="Mino S."/>
            <person name="Hosokawa M."/>
            <person name="Miyashita H."/>
            <person name="Maruyama F."/>
            <person name="van Verk M.C."/>
            <person name="Dutilh B.E."/>
            <person name="Thompson C.C."/>
            <person name="Thompson F.L."/>
        </authorList>
    </citation>
    <scope>NUCLEOTIDE SEQUENCE [LARGE SCALE GENOMIC DNA]</scope>
    <source>
        <strain evidence="1 2">CCMR0081</strain>
    </source>
</reference>
<sequence>MSDVIGQGRLVVTNPAAPESARHFGVQISQLQIQFYDLSDNTQLTALEWWALVQESLGGAANVQVPGHIVLTGLPATPSPAFVDISVGVSDVAGQSVFTLTVRQAAPFGVSPSGHVTFQDLDLTFTQMAADVAVSGGLKVILLFDLLEQPVALIPAWDDGQLVFNATGPKVSVGQVGVIEETEITVKTLAHPWPSLQTLYSFEAVSGNIIRDASGQVAIDLTVYTPDLVTLERGALLTQADTEIATAPRDARQPLPAPRPVRRLIQACQDTQEISVVLWFKPALQNQSGPDRLITLSSDFSEHNFLVGQQKDHYVVRLRTTVTDKNGRINKEDVLHSPNKSVQLRPTCLVFTRSMPIAGEPNAYLYLDGKPVDSATVGGDFSTWGDFELAIANEFKDPNRSWQGEFYRIAVYNKALTPEQVRQLYYPQVLTTGALRLTDMPAPLDQPLATEIVYEDEFSLIQSKATTPRLATPQFQFDRITLSWKKVGPNPWALEQNSSAVEATLWQQNKFTLGTKDNSGQPEQFLPLIPQPNQPLTFILQDLGEITVENFELQPSSFDNRPQWELIADVRESEINLPSINRPFDFKTDFKLTDLDLVIEYVEDPLRAVAEDRVLLTGNSLNRAFNFYGHSIEDQFVLRSAILYQLPFSLTLGPIHEPCTTVVVADQVKVCPTPGCRQIMSLDTLIELSGAGFVATVNGTFPWEDEFGRRQVLSVPEFTTFTIPPTPNALLAEATAQLSRYANEVFAPVVQSKEDFYIIDVSGQSVLIYGSQARFPETQTTILSTVLRGVETIKSARGLFELIQSEQNAQLILSLSGRSDSEIASDYDNFLGQLSNRSVRPSSFEQVRRRLAKLLPVPITQALQYVYSYDAQTVDLVGGMRLRVEYQNYQFVHPVDRTADTGFVSSGTAYYTLHFETDGAQDFLGFDPFLSAVPTAVESTSQATSGLVDLLRPGNRKAFYRLMYPDEFLPSQGRIGAERVALLIGANDFNTLEEATTYYRNPSAARSQPPTNIALVYFRGRATVVPEIAIFVQEQPAYVPVGTTLRQVAERYGQAALRARPQRLVYEGVENTPDYRFINLGNNTNALDLPLLQGDRIYF</sequence>
<accession>A0A6M0RFY2</accession>
<dbReference type="Gene3D" id="2.60.120.200">
    <property type="match status" value="1"/>
</dbReference>
<keyword evidence="2" id="KW-1185">Reference proteome</keyword>
<comment type="caution">
    <text evidence="1">The sequence shown here is derived from an EMBL/GenBank/DDBJ whole genome shotgun (WGS) entry which is preliminary data.</text>
</comment>
<evidence type="ECO:0000313" key="1">
    <source>
        <dbReference type="EMBL" id="NEZ54763.1"/>
    </source>
</evidence>
<dbReference type="Proteomes" id="UP000481033">
    <property type="component" value="Unassembled WGS sequence"/>
</dbReference>
<dbReference type="SUPFAM" id="SSF49899">
    <property type="entry name" value="Concanavalin A-like lectins/glucanases"/>
    <property type="match status" value="1"/>
</dbReference>
<organism evidence="1 2">
    <name type="scientific">Adonisia turfae CCMR0081</name>
    <dbReference type="NCBI Taxonomy" id="2292702"/>
    <lineage>
        <taxon>Bacteria</taxon>
        <taxon>Bacillati</taxon>
        <taxon>Cyanobacteriota</taxon>
        <taxon>Adonisia</taxon>
        <taxon>Adonisia turfae</taxon>
    </lineage>
</organism>
<gene>
    <name evidence="1" type="ORF">DXZ20_03450</name>
</gene>
<name>A0A6M0RFY2_9CYAN</name>
<dbReference type="AlphaFoldDB" id="A0A6M0RFY2"/>
<evidence type="ECO:0000313" key="2">
    <source>
        <dbReference type="Proteomes" id="UP000481033"/>
    </source>
</evidence>
<dbReference type="RefSeq" id="WP_163696413.1">
    <property type="nucleotide sequence ID" value="NZ_QXHD01000003.1"/>
</dbReference>
<protein>
    <submittedName>
        <fullName evidence="1">Uncharacterized protein</fullName>
    </submittedName>
</protein>
<proteinExistence type="predicted"/>
<dbReference type="EMBL" id="QXHD01000003">
    <property type="protein sequence ID" value="NEZ54763.1"/>
    <property type="molecule type" value="Genomic_DNA"/>
</dbReference>